<dbReference type="PANTHER" id="PTHR34145:SF57">
    <property type="entry name" value="F-BOX DOMAIN-CONTAINING PROTEIN"/>
    <property type="match status" value="1"/>
</dbReference>
<dbReference type="InterPro" id="IPR053781">
    <property type="entry name" value="F-box_AtFBL13-like"/>
</dbReference>
<dbReference type="SUPFAM" id="SSF81383">
    <property type="entry name" value="F-box domain"/>
    <property type="match status" value="1"/>
</dbReference>
<dbReference type="Gene3D" id="1.20.1280.50">
    <property type="match status" value="1"/>
</dbReference>
<dbReference type="InterPro" id="IPR053772">
    <property type="entry name" value="At1g61320/At1g61330-like"/>
</dbReference>
<proteinExistence type="predicted"/>
<evidence type="ECO:0000313" key="2">
    <source>
        <dbReference type="EMBL" id="CAL5051683.1"/>
    </source>
</evidence>
<dbReference type="InterPro" id="IPR055357">
    <property type="entry name" value="LRR_At1g61320_AtMIF1"/>
</dbReference>
<accession>A0ABC9E671</accession>
<dbReference type="CDD" id="cd22160">
    <property type="entry name" value="F-box_AtFBL13-like"/>
    <property type="match status" value="1"/>
</dbReference>
<dbReference type="Proteomes" id="UP001497457">
    <property type="component" value="Chromosome 36b"/>
</dbReference>
<dbReference type="AlphaFoldDB" id="A0ABC9E671"/>
<dbReference type="EMBL" id="OZ075146">
    <property type="protein sequence ID" value="CAL5051683.1"/>
    <property type="molecule type" value="Genomic_DNA"/>
</dbReference>
<dbReference type="PROSITE" id="PS50181">
    <property type="entry name" value="FBOX"/>
    <property type="match status" value="1"/>
</dbReference>
<dbReference type="InterPro" id="IPR001810">
    <property type="entry name" value="F-box_dom"/>
</dbReference>
<keyword evidence="3" id="KW-1185">Reference proteome</keyword>
<gene>
    <name evidence="2" type="ORF">URODEC1_LOCUS92268</name>
</gene>
<evidence type="ECO:0000259" key="1">
    <source>
        <dbReference type="PROSITE" id="PS50181"/>
    </source>
</evidence>
<name>A0ABC9E671_9POAL</name>
<protein>
    <recommendedName>
        <fullName evidence="1">F-box domain-containing protein</fullName>
    </recommendedName>
</protein>
<reference evidence="2 3" key="2">
    <citation type="submission" date="2024-10" db="EMBL/GenBank/DDBJ databases">
        <authorList>
            <person name="Ryan C."/>
        </authorList>
    </citation>
    <scope>NUCLEOTIDE SEQUENCE [LARGE SCALE GENOMIC DNA]</scope>
</reference>
<evidence type="ECO:0000313" key="3">
    <source>
        <dbReference type="Proteomes" id="UP001497457"/>
    </source>
</evidence>
<dbReference type="InterPro" id="IPR036047">
    <property type="entry name" value="F-box-like_dom_sf"/>
</dbReference>
<dbReference type="InterPro" id="IPR032675">
    <property type="entry name" value="LRR_dom_sf"/>
</dbReference>
<reference evidence="3" key="1">
    <citation type="submission" date="2024-06" db="EMBL/GenBank/DDBJ databases">
        <authorList>
            <person name="Ryan C."/>
        </authorList>
    </citation>
    <scope>NUCLEOTIDE SEQUENCE [LARGE SCALE GENOMIC DNA]</scope>
</reference>
<sequence>MMDDTPRCRTRTPKSNRCQGKPIFKRSRPKLQFLDLPEELLCKILSELPLKEVVRTSVLSSRWRCVQKLNPKLRFDGMTMCGSGSNSVCGSEQYTQEFIQNVNAVLQKHNGEFVEDFELKFDFNSELVAHLDGWVRFVVASQAKNIALDLVPVKFHGRTDRYLLPNELLDIRTASRLQHIQLSFVSIKLPSQFSGFPNLRKLDLHMINVTAKDIEEMLSSCSNLEWLSIVRCHLDDEFKVDLPLPCLLYLSVAHCRITRIKINALKLQTFECKGSRYPFDLTQSLELKYAHLDFLDSVTLDYALNTLPTVLPSVENLILQAGAPLKAPSLLENTCKFSLLKHLQLVLDVESEDVDNILFWLPFLWQLLLLKSLNYISLFSTLRIPIGSLSGTFHGFHIIISRTCILRDL</sequence>
<dbReference type="Pfam" id="PF23622">
    <property type="entry name" value="LRR_At1g61320_AtMIF1"/>
    <property type="match status" value="1"/>
</dbReference>
<feature type="domain" description="F-box" evidence="1">
    <location>
        <begin position="30"/>
        <end position="78"/>
    </location>
</feature>
<dbReference type="Pfam" id="PF00646">
    <property type="entry name" value="F-box"/>
    <property type="match status" value="1"/>
</dbReference>
<organism evidence="2 3">
    <name type="scientific">Urochloa decumbens</name>
    <dbReference type="NCBI Taxonomy" id="240449"/>
    <lineage>
        <taxon>Eukaryota</taxon>
        <taxon>Viridiplantae</taxon>
        <taxon>Streptophyta</taxon>
        <taxon>Embryophyta</taxon>
        <taxon>Tracheophyta</taxon>
        <taxon>Spermatophyta</taxon>
        <taxon>Magnoliopsida</taxon>
        <taxon>Liliopsida</taxon>
        <taxon>Poales</taxon>
        <taxon>Poaceae</taxon>
        <taxon>PACMAD clade</taxon>
        <taxon>Panicoideae</taxon>
        <taxon>Panicodae</taxon>
        <taxon>Paniceae</taxon>
        <taxon>Melinidinae</taxon>
        <taxon>Urochloa</taxon>
    </lineage>
</organism>
<dbReference type="SUPFAM" id="SSF52058">
    <property type="entry name" value="L domain-like"/>
    <property type="match status" value="1"/>
</dbReference>
<dbReference type="PANTHER" id="PTHR34145">
    <property type="entry name" value="OS02G0105600 PROTEIN"/>
    <property type="match status" value="1"/>
</dbReference>
<dbReference type="Gene3D" id="3.80.10.10">
    <property type="entry name" value="Ribonuclease Inhibitor"/>
    <property type="match status" value="1"/>
</dbReference>